<dbReference type="EMBL" id="JYGT01000010">
    <property type="protein sequence ID" value="KJQ74011.1"/>
    <property type="molecule type" value="Genomic_DNA"/>
</dbReference>
<sequence length="185" mass="21411">MNYSDDIFEKLVATIEEATSQAAIDLFNSTNETFYFFVLSTTGEALAPFVSAWSYEALKKQSIAQNWDAYDIADFKWSSIDSPYLEFGSQYFHQVNQAFLDRIDIHSLKTEVEYEKEFNFRINAMEEALHRCDMKGIFSLNQARSEIMINVEVLPPDYTNTIRAKKLNPIESIQIWLKEAAETVE</sequence>
<proteinExistence type="predicted"/>
<evidence type="ECO:0000313" key="1">
    <source>
        <dbReference type="EMBL" id="KJQ74011.1"/>
    </source>
</evidence>
<gene>
    <name evidence="1" type="ORF">TZ94_01532</name>
</gene>
<accession>A0A0F2DWX3</accession>
<reference evidence="1 2" key="1">
    <citation type="submission" date="2015-02" db="EMBL/GenBank/DDBJ databases">
        <title>Evolution of amylase-binding proteins of oral streptococcal species.</title>
        <authorList>
            <person name="Haase E.M."/>
        </authorList>
    </citation>
    <scope>NUCLEOTIDE SEQUENCE [LARGE SCALE GENOMIC DNA]</scope>
    <source>
        <strain evidence="1 2">UC921A</strain>
    </source>
</reference>
<dbReference type="OrthoDB" id="4297007at2"/>
<comment type="caution">
    <text evidence="1">The sequence shown here is derived from an EMBL/GenBank/DDBJ whole genome shotgun (WGS) entry which is preliminary data.</text>
</comment>
<dbReference type="RefSeq" id="WP_045615720.1">
    <property type="nucleotide sequence ID" value="NZ_JYGT01000010.1"/>
</dbReference>
<dbReference type="AlphaFoldDB" id="A0A0F2DWX3"/>
<organism evidence="1 2">
    <name type="scientific">Streptococcus infantis</name>
    <dbReference type="NCBI Taxonomy" id="68892"/>
    <lineage>
        <taxon>Bacteria</taxon>
        <taxon>Bacillati</taxon>
        <taxon>Bacillota</taxon>
        <taxon>Bacilli</taxon>
        <taxon>Lactobacillales</taxon>
        <taxon>Streptococcaceae</taxon>
        <taxon>Streptococcus</taxon>
    </lineage>
</organism>
<evidence type="ECO:0008006" key="3">
    <source>
        <dbReference type="Google" id="ProtNLM"/>
    </source>
</evidence>
<name>A0A0F2DWX3_9STRE</name>
<protein>
    <recommendedName>
        <fullName evidence="3">DUF4303 domain-containing protein</fullName>
    </recommendedName>
</protein>
<dbReference type="Pfam" id="PF14136">
    <property type="entry name" value="DUF4303"/>
    <property type="match status" value="1"/>
</dbReference>
<dbReference type="PATRIC" id="fig|28037.216.peg.1486"/>
<evidence type="ECO:0000313" key="2">
    <source>
        <dbReference type="Proteomes" id="UP000033489"/>
    </source>
</evidence>
<dbReference type="InterPro" id="IPR025409">
    <property type="entry name" value="DUF4303"/>
</dbReference>
<dbReference type="Proteomes" id="UP000033489">
    <property type="component" value="Unassembled WGS sequence"/>
</dbReference>